<keyword evidence="3" id="KW-1185">Reference proteome</keyword>
<feature type="transmembrane region" description="Helical" evidence="1">
    <location>
        <begin position="107"/>
        <end position="128"/>
    </location>
</feature>
<keyword evidence="1" id="KW-0472">Membrane</keyword>
<dbReference type="AlphaFoldDB" id="A0A7W8CWH0"/>
<feature type="transmembrane region" description="Helical" evidence="1">
    <location>
        <begin position="341"/>
        <end position="362"/>
    </location>
</feature>
<evidence type="ECO:0000313" key="2">
    <source>
        <dbReference type="EMBL" id="MBB5182880.1"/>
    </source>
</evidence>
<feature type="transmembrane region" description="Helical" evidence="1">
    <location>
        <begin position="33"/>
        <end position="50"/>
    </location>
</feature>
<feature type="transmembrane region" description="Helical" evidence="1">
    <location>
        <begin position="9"/>
        <end position="27"/>
    </location>
</feature>
<gene>
    <name evidence="2" type="ORF">HNQ47_000900</name>
</gene>
<name>A0A7W8CWH0_9FIRM</name>
<feature type="transmembrane region" description="Helical" evidence="1">
    <location>
        <begin position="192"/>
        <end position="208"/>
    </location>
</feature>
<reference evidence="2 3" key="1">
    <citation type="submission" date="2020-08" db="EMBL/GenBank/DDBJ databases">
        <title>Genomic Encyclopedia of Type Strains, Phase IV (KMG-IV): sequencing the most valuable type-strain genomes for metagenomic binning, comparative biology and taxonomic classification.</title>
        <authorList>
            <person name="Goeker M."/>
        </authorList>
    </citation>
    <scope>NUCLEOTIDE SEQUENCE [LARGE SCALE GENOMIC DNA]</scope>
    <source>
        <strain evidence="2 3">DSM 25799</strain>
    </source>
</reference>
<feature type="transmembrane region" description="Helical" evidence="1">
    <location>
        <begin position="220"/>
        <end position="242"/>
    </location>
</feature>
<accession>A0A7W8CWH0</accession>
<evidence type="ECO:0000313" key="3">
    <source>
        <dbReference type="Proteomes" id="UP000539953"/>
    </source>
</evidence>
<comment type="caution">
    <text evidence="2">The sequence shown here is derived from an EMBL/GenBank/DDBJ whole genome shotgun (WGS) entry which is preliminary data.</text>
</comment>
<sequence>MRKETRNDLWFLIPFAIWTYFSVYRWSFLHERIVGFYTILSVLCMAAIAIRELQYVKEYTKRDYIAILITLFMMYMAMRFTDTTVAYSCFLTFCARHTKFDKILKVCLAAVALSMATTMAAAYMGVILDYIKIDSHRTRHYLGFTGALVASAIYFNCAAMWCYIRSRKITWIELILLAAGAYGLYVLTRSRLSFGFTCVLLVYFAVRKHKPSFLSKAKKIQIVMVFSFLFCLGLSLVLNWNYDPQIAWMYKLNGILEGRLQFAHDSLHTYGFHLLDNQIEYYGNALDYNGIPSNVGKVYNYVDCFYIQYLQKYGILFFTVLSALTTWLANELRTHKKIDALVILTIFAVHGLIDDLMFTLYFNAFWMLTGYLALPKKQRKFD</sequence>
<feature type="transmembrane region" description="Helical" evidence="1">
    <location>
        <begin position="140"/>
        <end position="162"/>
    </location>
</feature>
<feature type="transmembrane region" description="Helical" evidence="1">
    <location>
        <begin position="310"/>
        <end position="329"/>
    </location>
</feature>
<dbReference type="Proteomes" id="UP000539953">
    <property type="component" value="Unassembled WGS sequence"/>
</dbReference>
<evidence type="ECO:0000256" key="1">
    <source>
        <dbReference type="SAM" id="Phobius"/>
    </source>
</evidence>
<dbReference type="RefSeq" id="WP_183327978.1">
    <property type="nucleotide sequence ID" value="NZ_JACHHK010000003.1"/>
</dbReference>
<organism evidence="2 3">
    <name type="scientific">Catenisphaera adipataccumulans</name>
    <dbReference type="NCBI Taxonomy" id="700500"/>
    <lineage>
        <taxon>Bacteria</taxon>
        <taxon>Bacillati</taxon>
        <taxon>Bacillota</taxon>
        <taxon>Erysipelotrichia</taxon>
        <taxon>Erysipelotrichales</taxon>
        <taxon>Erysipelotrichaceae</taxon>
        <taxon>Catenisphaera</taxon>
    </lineage>
</organism>
<keyword evidence="1" id="KW-1133">Transmembrane helix</keyword>
<proteinExistence type="predicted"/>
<protein>
    <submittedName>
        <fullName evidence="2">Uncharacterized protein</fullName>
    </submittedName>
</protein>
<feature type="transmembrane region" description="Helical" evidence="1">
    <location>
        <begin position="62"/>
        <end position="78"/>
    </location>
</feature>
<feature type="transmembrane region" description="Helical" evidence="1">
    <location>
        <begin position="169"/>
        <end position="186"/>
    </location>
</feature>
<dbReference type="EMBL" id="JACHHK010000003">
    <property type="protein sequence ID" value="MBB5182880.1"/>
    <property type="molecule type" value="Genomic_DNA"/>
</dbReference>
<keyword evidence="1" id="KW-0812">Transmembrane</keyword>